<sequence length="59" mass="6876">MIYVSSPYSDPHIAVRHQRFLAACKYTSRLMADGKNVFSPIVHSHWLNGLPTTWRFWAN</sequence>
<gene>
    <name evidence="1" type="ORF">LCGC14_3132290</name>
</gene>
<protein>
    <submittedName>
        <fullName evidence="1">Uncharacterized protein</fullName>
    </submittedName>
</protein>
<dbReference type="Gene3D" id="3.40.50.10400">
    <property type="entry name" value="Hypothetical protein PA1492"/>
    <property type="match status" value="1"/>
</dbReference>
<name>A0A0F8VZB0_9ZZZZ</name>
<dbReference type="EMBL" id="LAZR01068396">
    <property type="protein sequence ID" value="KKK49712.1"/>
    <property type="molecule type" value="Genomic_DNA"/>
</dbReference>
<evidence type="ECO:0000313" key="1">
    <source>
        <dbReference type="EMBL" id="KKK49712.1"/>
    </source>
</evidence>
<proteinExistence type="predicted"/>
<reference evidence="1" key="1">
    <citation type="journal article" date="2015" name="Nature">
        <title>Complex archaea that bridge the gap between prokaryotes and eukaryotes.</title>
        <authorList>
            <person name="Spang A."/>
            <person name="Saw J.H."/>
            <person name="Jorgensen S.L."/>
            <person name="Zaremba-Niedzwiedzka K."/>
            <person name="Martijn J."/>
            <person name="Lind A.E."/>
            <person name="van Eijk R."/>
            <person name="Schleper C."/>
            <person name="Guy L."/>
            <person name="Ettema T.J."/>
        </authorList>
    </citation>
    <scope>NUCLEOTIDE SEQUENCE</scope>
</reference>
<feature type="non-terminal residue" evidence="1">
    <location>
        <position position="59"/>
    </location>
</feature>
<accession>A0A0F8VZB0</accession>
<dbReference type="AlphaFoldDB" id="A0A0F8VZB0"/>
<organism evidence="1">
    <name type="scientific">marine sediment metagenome</name>
    <dbReference type="NCBI Taxonomy" id="412755"/>
    <lineage>
        <taxon>unclassified sequences</taxon>
        <taxon>metagenomes</taxon>
        <taxon>ecological metagenomes</taxon>
    </lineage>
</organism>
<dbReference type="SUPFAM" id="SSF52309">
    <property type="entry name" value="N-(deoxy)ribosyltransferase-like"/>
    <property type="match status" value="1"/>
</dbReference>
<comment type="caution">
    <text evidence="1">The sequence shown here is derived from an EMBL/GenBank/DDBJ whole genome shotgun (WGS) entry which is preliminary data.</text>
</comment>